<evidence type="ECO:0000313" key="2">
    <source>
        <dbReference type="Proteomes" id="UP000034032"/>
    </source>
</evidence>
<accession>A0A0G1KG00</accession>
<reference evidence="1 2" key="1">
    <citation type="journal article" date="2015" name="Nature">
        <title>rRNA introns, odd ribosomes, and small enigmatic genomes across a large radiation of phyla.</title>
        <authorList>
            <person name="Brown C.T."/>
            <person name="Hug L.A."/>
            <person name="Thomas B.C."/>
            <person name="Sharon I."/>
            <person name="Castelle C.J."/>
            <person name="Singh A."/>
            <person name="Wilkins M.J."/>
            <person name="Williams K.H."/>
            <person name="Banfield J.F."/>
        </authorList>
    </citation>
    <scope>NUCLEOTIDE SEQUENCE [LARGE SCALE GENOMIC DNA]</scope>
</reference>
<sequence>MRKSIFLASIPFVLLISSGCGVKPAEKASFEGVSTYLWGERPTAYFRNVCFPLGQTSCYFKSVHTSLVNLKIEIDESLSGTAISVKPAWPDRYFDPFSVTTPNVVVYAQSKEDANHWNAWQASEIAKLVKELQSRRQLRRVLPDVR</sequence>
<dbReference type="PROSITE" id="PS51257">
    <property type="entry name" value="PROKAR_LIPOPROTEIN"/>
    <property type="match status" value="1"/>
</dbReference>
<comment type="caution">
    <text evidence="1">The sequence shown here is derived from an EMBL/GenBank/DDBJ whole genome shotgun (WGS) entry which is preliminary data.</text>
</comment>
<evidence type="ECO:0000313" key="1">
    <source>
        <dbReference type="EMBL" id="KKT82445.1"/>
    </source>
</evidence>
<name>A0A0G1KG00_9BACT</name>
<gene>
    <name evidence="1" type="ORF">UW79_C0006G0023</name>
</gene>
<dbReference type="AlphaFoldDB" id="A0A0G1KG00"/>
<proteinExistence type="predicted"/>
<protein>
    <submittedName>
        <fullName evidence="1">Uncharacterized protein</fullName>
    </submittedName>
</protein>
<dbReference type="Proteomes" id="UP000034032">
    <property type="component" value="Unassembled WGS sequence"/>
</dbReference>
<dbReference type="EMBL" id="LCJR01000006">
    <property type="protein sequence ID" value="KKT82445.1"/>
    <property type="molecule type" value="Genomic_DNA"/>
</dbReference>
<organism evidence="1 2">
    <name type="scientific">Candidatus Yanofskybacteria bacterium GW2011_GWA2_44_9</name>
    <dbReference type="NCBI Taxonomy" id="1619025"/>
    <lineage>
        <taxon>Bacteria</taxon>
        <taxon>Candidatus Yanofskyibacteriota</taxon>
    </lineage>
</organism>